<evidence type="ECO:0000256" key="1">
    <source>
        <dbReference type="SAM" id="SignalP"/>
    </source>
</evidence>
<dbReference type="InterPro" id="IPR006680">
    <property type="entry name" value="Amidohydro-rel"/>
</dbReference>
<accession>A0A7X8SLJ6</accession>
<dbReference type="Pfam" id="PF26549">
    <property type="entry name" value="Tricorn_N"/>
    <property type="match status" value="1"/>
</dbReference>
<dbReference type="RefSeq" id="WP_168883092.1">
    <property type="nucleotide sequence ID" value="NZ_JABAIL010000004.1"/>
</dbReference>
<keyword evidence="3" id="KW-0378">Hydrolase</keyword>
<dbReference type="PANTHER" id="PTHR36842">
    <property type="entry name" value="PROTEIN TOLB HOMOLOG"/>
    <property type="match status" value="1"/>
</dbReference>
<organism evidence="3 4">
    <name type="scientific">Flammeovirga agarivorans</name>
    <dbReference type="NCBI Taxonomy" id="2726742"/>
    <lineage>
        <taxon>Bacteria</taxon>
        <taxon>Pseudomonadati</taxon>
        <taxon>Bacteroidota</taxon>
        <taxon>Cytophagia</taxon>
        <taxon>Cytophagales</taxon>
        <taxon>Flammeovirgaceae</taxon>
        <taxon>Flammeovirga</taxon>
    </lineage>
</organism>
<feature type="domain" description="Amidohydrolase-related" evidence="2">
    <location>
        <begin position="952"/>
        <end position="1046"/>
    </location>
</feature>
<dbReference type="Proteomes" id="UP000585050">
    <property type="component" value="Unassembled WGS sequence"/>
</dbReference>
<evidence type="ECO:0000259" key="2">
    <source>
        <dbReference type="Pfam" id="PF01979"/>
    </source>
</evidence>
<evidence type="ECO:0000313" key="4">
    <source>
        <dbReference type="Proteomes" id="UP000585050"/>
    </source>
</evidence>
<feature type="chain" id="PRO_5031299814" evidence="1">
    <location>
        <begin position="23"/>
        <end position="1095"/>
    </location>
</feature>
<keyword evidence="1" id="KW-0732">Signal</keyword>
<dbReference type="InterPro" id="IPR011042">
    <property type="entry name" value="6-blade_b-propeller_TolB-like"/>
</dbReference>
<dbReference type="SUPFAM" id="SSF51556">
    <property type="entry name" value="Metallo-dependent hydrolases"/>
    <property type="match status" value="1"/>
</dbReference>
<dbReference type="Gene3D" id="3.20.20.140">
    <property type="entry name" value="Metal-dependent hydrolases"/>
    <property type="match status" value="2"/>
</dbReference>
<dbReference type="InterPro" id="IPR032466">
    <property type="entry name" value="Metal_Hydrolase"/>
</dbReference>
<dbReference type="PANTHER" id="PTHR36842:SF1">
    <property type="entry name" value="PROTEIN TOLB"/>
    <property type="match status" value="1"/>
</dbReference>
<dbReference type="Gene3D" id="2.120.10.30">
    <property type="entry name" value="TolB, C-terminal domain"/>
    <property type="match status" value="3"/>
</dbReference>
<keyword evidence="4" id="KW-1185">Reference proteome</keyword>
<dbReference type="Pfam" id="PF01979">
    <property type="entry name" value="Amidohydro_1"/>
    <property type="match status" value="1"/>
</dbReference>
<evidence type="ECO:0000313" key="3">
    <source>
        <dbReference type="EMBL" id="NLR92378.1"/>
    </source>
</evidence>
<dbReference type="EMBL" id="JABAIL010000004">
    <property type="protein sequence ID" value="NLR92378.1"/>
    <property type="molecule type" value="Genomic_DNA"/>
</dbReference>
<sequence length="1095" mass="122810">MINKRTLLIGVFFLSSFLISFGQEEKENDQWDVNKPPRTTSKVNFKTDEGTWMNLDVSPDGQTIVFDLLGDIYTMPISGGKAQIIRKGLAWEVQPKFSPDGKKIAFTSDAGGGDNIWVMNVDGSEAKQITKESFRLLNNPTWTEDSQYLVARKHFTFTRSLGAGALYMYHISGGDGIELVARKNEQQDINSPEISPDGKKLYYVEDVYPGGFFQYNKDPNNQIYIIKSYDRVTGETETVVSGPGGAIGPKVSHDGKKMSFIRRVRTKSVLYIHDFETKAQKPLFDQLEKDQQEAWAIFGPSTKYAWTPDDKYIVIWGKGGKIWKVDTTTGEGEVIPFEVEVEQEITPSLRFKHEVAPEEFTAKALRNVTTSTDGKTIYFHAAGYLYSKKMPNGKPKRFTSQETAFEYEPNISKDGSKMVYVTWNDEEKGKIHVYDFKSKATNTLALPKGIYRRPQFSPDNKMITFVKESGNNQQGYVYTNEAGVYVVAINDLSTIKRVTESGDFPQFNAKGDRIFYQTGGFFFGALKKAFKSVDLNGQDTRTHFTTKYTNQFVPSPDNKWIAFTELFKVYIAPMPLAGKPIDLSSSTKAVPVAQVAKDAGYNIHWSGDSKTLHWSLGNEYFSTSLQESFAFVDGAKKELSEPKSEGIKVDLKLESAKPNTTIALTNARIITVDTDNKVIEKGTVVIKENRIVAIGENVTVPKEAKVIDCNGKTIMPGIVDAHAHLGAFRLGMSAQQNWPYYANLAYGVTTTHDPSANSEMVFNQSEMVRTGTMVGPRIYSTGVILYGADGDFKANINSLDDARSAIRRTKAWGAISVKSYNQPRREQRQQVIKAAEEEEIMVVPEGGSTFYHNMSMILDGHTGIEHNIPVTPVFNDVQKLWAGTKVGYTPTLIVNYGGVNGEFYWYQNTKVWEKEPLLTFTPRSIIDSRSRHRTMIPQEEYEIGYIATSKSAKALSDKGVKVNLGAHGQIQGIGAHWELWMLEQGGMSPIEAIRSATYNGAHYLGLDGDVGSLEEGKLADLIILDKNPLENIRNTESIEHVMINGVLYDSKTMNEVIEGKERKKFYWEMEGYNPQFEWHEQTQNFTVPKCGCSLH</sequence>
<dbReference type="SUPFAM" id="SSF51338">
    <property type="entry name" value="Composite domain of metallo-dependent hydrolases"/>
    <property type="match status" value="1"/>
</dbReference>
<comment type="caution">
    <text evidence="3">The sequence shown here is derived from an EMBL/GenBank/DDBJ whole genome shotgun (WGS) entry which is preliminary data.</text>
</comment>
<protein>
    <submittedName>
        <fullName evidence="3">Amidohydrolase family protein</fullName>
    </submittedName>
</protein>
<name>A0A7X8SLJ6_9BACT</name>
<proteinExistence type="predicted"/>
<feature type="signal peptide" evidence="1">
    <location>
        <begin position="1"/>
        <end position="22"/>
    </location>
</feature>
<dbReference type="AlphaFoldDB" id="A0A7X8SLJ6"/>
<reference evidence="3 4" key="1">
    <citation type="submission" date="2020-04" db="EMBL/GenBank/DDBJ databases">
        <title>Flammeovirga sp. SR4, a novel species isolated from seawater.</title>
        <authorList>
            <person name="Wang X."/>
        </authorList>
    </citation>
    <scope>NUCLEOTIDE SEQUENCE [LARGE SCALE GENOMIC DNA]</scope>
    <source>
        <strain evidence="3 4">SR4</strain>
    </source>
</reference>
<gene>
    <name evidence="3" type="ORF">HGP29_14265</name>
</gene>
<dbReference type="InterPro" id="IPR011059">
    <property type="entry name" value="Metal-dep_hydrolase_composite"/>
</dbReference>
<dbReference type="GO" id="GO:0016810">
    <property type="term" value="F:hydrolase activity, acting on carbon-nitrogen (but not peptide) bonds"/>
    <property type="evidence" value="ECO:0007669"/>
    <property type="project" value="InterPro"/>
</dbReference>
<dbReference type="SUPFAM" id="SSF69304">
    <property type="entry name" value="Tricorn protease N-terminal domain"/>
    <property type="match status" value="2"/>
</dbReference>
<dbReference type="Gene3D" id="2.30.40.10">
    <property type="entry name" value="Urease, subunit C, domain 1"/>
    <property type="match status" value="2"/>
</dbReference>